<evidence type="ECO:0000313" key="2">
    <source>
        <dbReference type="Proteomes" id="UP000094769"/>
    </source>
</evidence>
<keyword evidence="2" id="KW-1185">Reference proteome</keyword>
<accession>A0A7Z1AEB5</accession>
<reference evidence="1 2" key="1">
    <citation type="submission" date="2016-06" db="EMBL/GenBank/DDBJ databases">
        <title>Genome sequence of endosymbiont of Candidatus Endolucinida thiodiazotropha.</title>
        <authorList>
            <person name="Poehlein A."/>
            <person name="Koenig S."/>
            <person name="Heiden S.E."/>
            <person name="Thuermer A."/>
            <person name="Voget S."/>
            <person name="Daniel R."/>
            <person name="Markert S."/>
            <person name="Gros O."/>
            <person name="Schweder T."/>
        </authorList>
    </citation>
    <scope>NUCLEOTIDE SEQUENCE [LARGE SCALE GENOMIC DNA]</scope>
    <source>
        <strain evidence="1 2">COS</strain>
    </source>
</reference>
<proteinExistence type="predicted"/>
<comment type="caution">
    <text evidence="1">The sequence shown here is derived from an EMBL/GenBank/DDBJ whole genome shotgun (WGS) entry which is preliminary data.</text>
</comment>
<protein>
    <submittedName>
        <fullName evidence="1">Uncharacterized protein</fullName>
    </submittedName>
</protein>
<gene>
    <name evidence="1" type="ORF">CODIS_30450</name>
</gene>
<dbReference type="AlphaFoldDB" id="A0A7Z1AEB5"/>
<evidence type="ECO:0000313" key="1">
    <source>
        <dbReference type="EMBL" id="ODJ86726.1"/>
    </source>
</evidence>
<dbReference type="RefSeq" id="WP_069126714.1">
    <property type="nucleotide sequence ID" value="NZ_MARB01000018.1"/>
</dbReference>
<dbReference type="EMBL" id="MARB01000018">
    <property type="protein sequence ID" value="ODJ86726.1"/>
    <property type="molecule type" value="Genomic_DNA"/>
</dbReference>
<dbReference type="OrthoDB" id="8481645at2"/>
<sequence>MKLLLKWKTKIGIFFIAQSLDGRFHPVFDDEDLGSYVSIVHAVEDLANDATFSVLHPETSELVDTSDLGIPEDPNEWKQV</sequence>
<name>A0A7Z1AEB5_9GAMM</name>
<organism evidence="1 2">
    <name type="scientific">Candidatus Thiodiazotropha endolucinida</name>
    <dbReference type="NCBI Taxonomy" id="1655433"/>
    <lineage>
        <taxon>Bacteria</taxon>
        <taxon>Pseudomonadati</taxon>
        <taxon>Pseudomonadota</taxon>
        <taxon>Gammaproteobacteria</taxon>
        <taxon>Chromatiales</taxon>
        <taxon>Sedimenticolaceae</taxon>
        <taxon>Candidatus Thiodiazotropha</taxon>
    </lineage>
</organism>
<dbReference type="Proteomes" id="UP000094769">
    <property type="component" value="Unassembled WGS sequence"/>
</dbReference>